<reference evidence="10" key="1">
    <citation type="submission" date="2016-10" db="EMBL/GenBank/DDBJ databases">
        <title>Genome sequence of Streptomyces malaysiense MUSC 136.</title>
        <authorList>
            <person name="Lee L.-H."/>
            <person name="Ser H.-L."/>
        </authorList>
    </citation>
    <scope>NUCLEOTIDE SEQUENCE [LARGE SCALE GENOMIC DNA]</scope>
    <source>
        <strain evidence="10">MUSC 136</strain>
    </source>
</reference>
<evidence type="ECO:0000256" key="2">
    <source>
        <dbReference type="ARBA" id="ARBA00022448"/>
    </source>
</evidence>
<evidence type="ECO:0000256" key="8">
    <source>
        <dbReference type="RuleBase" id="RU368020"/>
    </source>
</evidence>
<feature type="domain" description="4Fe-4S ferredoxin-type" evidence="9">
    <location>
        <begin position="1"/>
        <end position="30"/>
    </location>
</feature>
<evidence type="ECO:0000256" key="1">
    <source>
        <dbReference type="ARBA" id="ARBA00001927"/>
    </source>
</evidence>
<evidence type="ECO:0000256" key="5">
    <source>
        <dbReference type="ARBA" id="ARBA00023004"/>
    </source>
</evidence>
<dbReference type="InterPro" id="IPR051269">
    <property type="entry name" value="Fe-S_cluster_ET"/>
</dbReference>
<dbReference type="InterPro" id="IPR017896">
    <property type="entry name" value="4Fe4S_Fe-S-bd"/>
</dbReference>
<dbReference type="GO" id="GO:0051538">
    <property type="term" value="F:3 iron, 4 sulfur cluster binding"/>
    <property type="evidence" value="ECO:0007669"/>
    <property type="project" value="UniProtKB-KW"/>
</dbReference>
<keyword evidence="6 8" id="KW-0411">Iron-sulfur</keyword>
<evidence type="ECO:0000256" key="4">
    <source>
        <dbReference type="ARBA" id="ARBA00022982"/>
    </source>
</evidence>
<evidence type="ECO:0000256" key="6">
    <source>
        <dbReference type="ARBA" id="ARBA00023014"/>
    </source>
</evidence>
<evidence type="ECO:0000256" key="7">
    <source>
        <dbReference type="ARBA" id="ARBA00023291"/>
    </source>
</evidence>
<dbReference type="PRINTS" id="PR00352">
    <property type="entry name" value="3FE4SFRDOXIN"/>
</dbReference>
<keyword evidence="2 8" id="KW-0813">Transport</keyword>
<comment type="caution">
    <text evidence="10">The sequence shown here is derived from an EMBL/GenBank/DDBJ whole genome shotgun (WGS) entry which is preliminary data.</text>
</comment>
<proteinExistence type="predicted"/>
<dbReference type="SUPFAM" id="SSF54862">
    <property type="entry name" value="4Fe-4S ferredoxins"/>
    <property type="match status" value="1"/>
</dbReference>
<dbReference type="PROSITE" id="PS51379">
    <property type="entry name" value="4FE4S_FER_2"/>
    <property type="match status" value="1"/>
</dbReference>
<dbReference type="GO" id="GO:0005506">
    <property type="term" value="F:iron ion binding"/>
    <property type="evidence" value="ECO:0007669"/>
    <property type="project" value="UniProtKB-UniRule"/>
</dbReference>
<dbReference type="PANTHER" id="PTHR36923:SF3">
    <property type="entry name" value="FERREDOXIN"/>
    <property type="match status" value="1"/>
</dbReference>
<evidence type="ECO:0000259" key="9">
    <source>
        <dbReference type="PROSITE" id="PS51379"/>
    </source>
</evidence>
<dbReference type="OrthoDB" id="9803319at2"/>
<dbReference type="Proteomes" id="UP000034838">
    <property type="component" value="Unassembled WGS sequence"/>
</dbReference>
<keyword evidence="3 8" id="KW-0479">Metal-binding</keyword>
<dbReference type="EMBL" id="LBDA02000008">
    <property type="protein sequence ID" value="OIK28720.1"/>
    <property type="molecule type" value="Genomic_DNA"/>
</dbReference>
<comment type="function">
    <text evidence="8">Ferredoxins are iron-sulfur proteins that transfer electrons in a wide variety of metabolic reactions.</text>
</comment>
<evidence type="ECO:0000313" key="10">
    <source>
        <dbReference type="EMBL" id="OIK28720.1"/>
    </source>
</evidence>
<dbReference type="Pfam" id="PF13370">
    <property type="entry name" value="Fer4_13"/>
    <property type="match status" value="1"/>
</dbReference>
<dbReference type="RefSeq" id="WP_071387404.1">
    <property type="nucleotide sequence ID" value="NZ_LBDA02000008.1"/>
</dbReference>
<dbReference type="GO" id="GO:0009055">
    <property type="term" value="F:electron transfer activity"/>
    <property type="evidence" value="ECO:0007669"/>
    <property type="project" value="UniProtKB-UniRule"/>
</dbReference>
<evidence type="ECO:0000256" key="3">
    <source>
        <dbReference type="ARBA" id="ARBA00022723"/>
    </source>
</evidence>
<protein>
    <recommendedName>
        <fullName evidence="8">Ferredoxin</fullName>
    </recommendedName>
</protein>
<dbReference type="PANTHER" id="PTHR36923">
    <property type="entry name" value="FERREDOXIN"/>
    <property type="match status" value="1"/>
</dbReference>
<name>A0A1J4Q9E3_9ACTN</name>
<keyword evidence="7" id="KW-0003">3Fe-4S</keyword>
<dbReference type="Gene3D" id="3.30.70.20">
    <property type="match status" value="1"/>
</dbReference>
<evidence type="ECO:0000313" key="11">
    <source>
        <dbReference type="Proteomes" id="UP000034838"/>
    </source>
</evidence>
<organism evidence="10 11">
    <name type="scientific">Streptomyces malaysiense</name>
    <dbReference type="NCBI Taxonomy" id="1428626"/>
    <lineage>
        <taxon>Bacteria</taxon>
        <taxon>Bacillati</taxon>
        <taxon>Actinomycetota</taxon>
        <taxon>Actinomycetes</taxon>
        <taxon>Kitasatosporales</taxon>
        <taxon>Streptomycetaceae</taxon>
        <taxon>Streptomyces</taxon>
    </lineage>
</organism>
<dbReference type="InterPro" id="IPR001080">
    <property type="entry name" value="3Fe4S_ferredoxin"/>
</dbReference>
<keyword evidence="5 8" id="KW-0408">Iron</keyword>
<gene>
    <name evidence="10" type="ORF">VT52_005035</name>
</gene>
<sequence length="63" mass="6827">MRITVDHDRCVGSGLCAMADPDSFTQSDEDGTVRILSQPQGEPGEPVRKAVDLCPSRALRLVE</sequence>
<keyword evidence="4 8" id="KW-0249">Electron transport</keyword>
<comment type="cofactor">
    <cofactor evidence="1">
        <name>[3Fe-4S] cluster</name>
        <dbReference type="ChEBI" id="CHEBI:21137"/>
    </cofactor>
</comment>
<keyword evidence="11" id="KW-1185">Reference proteome</keyword>
<dbReference type="AlphaFoldDB" id="A0A1J4Q9E3"/>
<accession>A0A1J4Q9E3</accession>